<dbReference type="InterPro" id="IPR016161">
    <property type="entry name" value="Ald_DH/histidinol_DH"/>
</dbReference>
<dbReference type="PANTHER" id="PTHR11699">
    <property type="entry name" value="ALDEHYDE DEHYDROGENASE-RELATED"/>
    <property type="match status" value="1"/>
</dbReference>
<dbReference type="InterPro" id="IPR016162">
    <property type="entry name" value="Ald_DH_N"/>
</dbReference>
<dbReference type="Gene3D" id="3.40.309.10">
    <property type="entry name" value="Aldehyde Dehydrogenase, Chain A, domain 2"/>
    <property type="match status" value="1"/>
</dbReference>
<feature type="domain" description="Aldehyde dehydrogenase" evidence="3">
    <location>
        <begin position="35"/>
        <end position="490"/>
    </location>
</feature>
<name>A0AAV5WFT4_9BILA</name>
<dbReference type="GO" id="GO:0016620">
    <property type="term" value="F:oxidoreductase activity, acting on the aldehyde or oxo group of donors, NAD or NADP as acceptor"/>
    <property type="evidence" value="ECO:0007669"/>
    <property type="project" value="InterPro"/>
</dbReference>
<sequence>LQTNVQLGRSLANRVPALHRLHWIGGSAVKLEGGAEFVVLQPRSGSVVARCASATRAQIAAAIETARDAQPEWAERTWLARGEVLRKAAQLIREHLEPLAVAECEDNGKPIYEARMDVASCAETFDFYAGVGASLARPHYPLDSSHFVYTRREPIGVVGCVGAWNYPLQTCSWTTAPALAAGNAVVYKPSPLSPLTARLLAEILQEAGLPNGVYNVVQGEGETGAVLVESPRINKVSFIGSIMTGKTIVQACAARSIKHVTLELGDKSSLIILEDADVDSAVAGAMIANFFSQGQVCSNAIKVLVHRSIVDAFTARLVAKTAAMKVGDPLDESTKVGAVISKEHRAKVKAYIDGAVAEGARLLYGGREVTVAGLEGGFYLEPAILTDIREDMTVCKEEIFGSVLLVIPFDEVEEALRMANGTDMGLAVGVFTKNMSKAHKLAARLHAGNIYVNTYNDVSPFVPFGGYGQSGFGRENGLAALEHYTQLKSVFISTDENLQNPFQ</sequence>
<keyword evidence="5" id="KW-1185">Reference proteome</keyword>
<reference evidence="4" key="1">
    <citation type="submission" date="2023-10" db="EMBL/GenBank/DDBJ databases">
        <title>Genome assembly of Pristionchus species.</title>
        <authorList>
            <person name="Yoshida K."/>
            <person name="Sommer R.J."/>
        </authorList>
    </citation>
    <scope>NUCLEOTIDE SEQUENCE</scope>
    <source>
        <strain evidence="4">RS5133</strain>
    </source>
</reference>
<dbReference type="Gene3D" id="3.40.605.10">
    <property type="entry name" value="Aldehyde Dehydrogenase, Chain A, domain 1"/>
    <property type="match status" value="1"/>
</dbReference>
<dbReference type="InterPro" id="IPR016163">
    <property type="entry name" value="Ald_DH_C"/>
</dbReference>
<dbReference type="EMBL" id="BTSY01000005">
    <property type="protein sequence ID" value="GMT29470.1"/>
    <property type="molecule type" value="Genomic_DNA"/>
</dbReference>
<comment type="similarity">
    <text evidence="1">Belongs to the aldehyde dehydrogenase family.</text>
</comment>
<evidence type="ECO:0000313" key="5">
    <source>
        <dbReference type="Proteomes" id="UP001432322"/>
    </source>
</evidence>
<evidence type="ECO:0000256" key="1">
    <source>
        <dbReference type="ARBA" id="ARBA00009986"/>
    </source>
</evidence>
<dbReference type="Pfam" id="PF00171">
    <property type="entry name" value="Aldedh"/>
    <property type="match status" value="1"/>
</dbReference>
<organism evidence="4 5">
    <name type="scientific">Pristionchus fissidentatus</name>
    <dbReference type="NCBI Taxonomy" id="1538716"/>
    <lineage>
        <taxon>Eukaryota</taxon>
        <taxon>Metazoa</taxon>
        <taxon>Ecdysozoa</taxon>
        <taxon>Nematoda</taxon>
        <taxon>Chromadorea</taxon>
        <taxon>Rhabditida</taxon>
        <taxon>Rhabditina</taxon>
        <taxon>Diplogasteromorpha</taxon>
        <taxon>Diplogasteroidea</taxon>
        <taxon>Neodiplogasteridae</taxon>
        <taxon>Pristionchus</taxon>
    </lineage>
</organism>
<feature type="non-terminal residue" evidence="4">
    <location>
        <position position="1"/>
    </location>
</feature>
<dbReference type="FunFam" id="3.40.309.10:FF:000012">
    <property type="entry name" value="Betaine aldehyde dehydrogenase"/>
    <property type="match status" value="1"/>
</dbReference>
<evidence type="ECO:0000256" key="2">
    <source>
        <dbReference type="ARBA" id="ARBA00023002"/>
    </source>
</evidence>
<dbReference type="AlphaFoldDB" id="A0AAV5WFT4"/>
<dbReference type="Proteomes" id="UP001432322">
    <property type="component" value="Unassembled WGS sequence"/>
</dbReference>
<dbReference type="FunFam" id="3.40.605.10:FF:000007">
    <property type="entry name" value="NAD/NADP-dependent betaine aldehyde dehydrogenase"/>
    <property type="match status" value="1"/>
</dbReference>
<dbReference type="SUPFAM" id="SSF53720">
    <property type="entry name" value="ALDH-like"/>
    <property type="match status" value="1"/>
</dbReference>
<dbReference type="FunFam" id="3.40.605.10:FF:000026">
    <property type="entry name" value="Aldehyde dehydrogenase, putative"/>
    <property type="match status" value="1"/>
</dbReference>
<dbReference type="InterPro" id="IPR015590">
    <property type="entry name" value="Aldehyde_DH_dom"/>
</dbReference>
<evidence type="ECO:0000313" key="4">
    <source>
        <dbReference type="EMBL" id="GMT29470.1"/>
    </source>
</evidence>
<keyword evidence="2" id="KW-0560">Oxidoreductase</keyword>
<gene>
    <name evidence="4" type="ORF">PFISCL1PPCAC_20767</name>
</gene>
<proteinExistence type="inferred from homology"/>
<accession>A0AAV5WFT4</accession>
<protein>
    <recommendedName>
        <fullName evidence="3">Aldehyde dehydrogenase domain-containing protein</fullName>
    </recommendedName>
</protein>
<evidence type="ECO:0000259" key="3">
    <source>
        <dbReference type="Pfam" id="PF00171"/>
    </source>
</evidence>
<comment type="caution">
    <text evidence="4">The sequence shown here is derived from an EMBL/GenBank/DDBJ whole genome shotgun (WGS) entry which is preliminary data.</text>
</comment>